<comment type="caution">
    <text evidence="1">The sequence shown here is derived from an EMBL/GenBank/DDBJ whole genome shotgun (WGS) entry which is preliminary data.</text>
</comment>
<keyword evidence="2" id="KW-1185">Reference proteome</keyword>
<dbReference type="Proteomes" id="UP001276564">
    <property type="component" value="Unassembled WGS sequence"/>
</dbReference>
<name>A0ABU5ATC0_9HYPH</name>
<gene>
    <name evidence="1" type="ORF">RFM23_23310</name>
</gene>
<evidence type="ECO:0000313" key="2">
    <source>
        <dbReference type="Proteomes" id="UP001276564"/>
    </source>
</evidence>
<evidence type="ECO:0000313" key="1">
    <source>
        <dbReference type="EMBL" id="MDX8540556.1"/>
    </source>
</evidence>
<dbReference type="EMBL" id="JAVIIP010000014">
    <property type="protein sequence ID" value="MDX8540556.1"/>
    <property type="molecule type" value="Genomic_DNA"/>
</dbReference>
<organism evidence="1 2">
    <name type="scientific">Mesorhizobium abyssinicae</name>
    <dbReference type="NCBI Taxonomy" id="1209958"/>
    <lineage>
        <taxon>Bacteria</taxon>
        <taxon>Pseudomonadati</taxon>
        <taxon>Pseudomonadota</taxon>
        <taxon>Alphaproteobacteria</taxon>
        <taxon>Hyphomicrobiales</taxon>
        <taxon>Phyllobacteriaceae</taxon>
        <taxon>Mesorhizobium</taxon>
    </lineage>
</organism>
<reference evidence="1 2" key="1">
    <citation type="submission" date="2023-08" db="EMBL/GenBank/DDBJ databases">
        <title>Implementing the SeqCode for naming new Mesorhizobium species isolated from Vachellia karroo root nodules.</title>
        <authorList>
            <person name="Van Lill M."/>
        </authorList>
    </citation>
    <scope>NUCLEOTIDE SEQUENCE [LARGE SCALE GENOMIC DNA]</scope>
    <source>
        <strain evidence="1 2">VK4B</strain>
    </source>
</reference>
<dbReference type="RefSeq" id="WP_127311524.1">
    <property type="nucleotide sequence ID" value="NZ_JAVIIO010000003.1"/>
</dbReference>
<proteinExistence type="predicted"/>
<accession>A0ABU5ATC0</accession>
<sequence>MPHLHMKAVDVVVDLLDAAEYVDKLSEQELRELLLEAATVLAELLKRNVPASLDELDAVEGAEAPALARG</sequence>
<evidence type="ECO:0008006" key="3">
    <source>
        <dbReference type="Google" id="ProtNLM"/>
    </source>
</evidence>
<protein>
    <recommendedName>
        <fullName evidence="3">DUF1902 domain-containing protein</fullName>
    </recommendedName>
</protein>